<protein>
    <submittedName>
        <fullName evidence="2">Uncharacterized protein</fullName>
    </submittedName>
</protein>
<evidence type="ECO:0000313" key="3">
    <source>
        <dbReference type="Proteomes" id="UP000244880"/>
    </source>
</evidence>
<sequence length="718" mass="79489">MKSTLHIVIFAFFPHFLFANPIPVRTGDHDNFTRVVLSVPSSKNWIEEVSGRVIIIKIPDHKVGFDTSKAFDRIGRDRISSFKANSSNLEIQMECDCTVESYRTVKNLIVLDIFDQNDVVNANLQVDQVDFAHLGARNLQLPKAPKEEFEVNAPRAQKEPPVDVGQVRNMNENATETSLKMENGGSLKGVREILLQEFGSSATRGILSVSSALPAGEERSPQIDLSIFDENLEDSLERSEVGSPNIEVSSSSDLLNTSAAQQIIQSSGFCADADLLQISQWGEKYFPISEVGKLRSAIFDELQQVEPQEVLKLAKLYLHLGFGAEAAATLNLVPSLKKNHPELYAIAEIMEFSKSSNGKFFKDMESCNSAAAMWALFSNNISEIRSAEVNTDAVIFALNDLPISLRENLAPTISNQLLALDLSAAADLALRTLERSSEFSTVDVVLARSNLDTVDNSPQESKKNLRYVIDSNTLQSAEALIKLIDLEFENDGQISEQQLILASAYTMELRRHDLSHEIQRAFILALTMNGEFSRSLRILEDYVKERTKFQTDGLQNRVVQYLTKHSTVEEFLLFAFGTLDKRTLNLNASTMKKISERLEELGFLEQAVSFSNMATLSTSVVGVAGEANVNTIGGSARNGETRKIDNDPNSIPNSSEELEPVLAAPQEKPIRPELPSQEAAIQKNTSPGVDPNGFLKKADEALIRSIESRVLITKFLED</sequence>
<reference evidence="2 3" key="1">
    <citation type="submission" date="2018-03" db="EMBL/GenBank/DDBJ databases">
        <authorList>
            <person name="Keele B.F."/>
        </authorList>
    </citation>
    <scope>NUCLEOTIDE SEQUENCE [LARGE SCALE GENOMIC DNA]</scope>
    <source>
        <strain evidence="2 3">CECT 8599</strain>
    </source>
</reference>
<evidence type="ECO:0000256" key="1">
    <source>
        <dbReference type="SAM" id="MobiDB-lite"/>
    </source>
</evidence>
<dbReference type="OrthoDB" id="7847197at2"/>
<proteinExistence type="predicted"/>
<evidence type="ECO:0000313" key="2">
    <source>
        <dbReference type="EMBL" id="SPH19359.1"/>
    </source>
</evidence>
<keyword evidence="3" id="KW-1185">Reference proteome</keyword>
<dbReference type="EMBL" id="OMOR01000001">
    <property type="protein sequence ID" value="SPH19359.1"/>
    <property type="molecule type" value="Genomic_DNA"/>
</dbReference>
<gene>
    <name evidence="2" type="ORF">ASD8599_00084</name>
</gene>
<dbReference type="Proteomes" id="UP000244880">
    <property type="component" value="Unassembled WGS sequence"/>
</dbReference>
<name>A0A2R8B8G7_9RHOB</name>
<accession>A0A2R8B8G7</accession>
<dbReference type="RefSeq" id="WP_108826709.1">
    <property type="nucleotide sequence ID" value="NZ_OMOR01000001.1"/>
</dbReference>
<feature type="region of interest" description="Disordered" evidence="1">
    <location>
        <begin position="633"/>
        <end position="655"/>
    </location>
</feature>
<dbReference type="AlphaFoldDB" id="A0A2R8B8G7"/>
<organism evidence="2 3">
    <name type="scientific">Ascidiaceihabitans donghaensis</name>
    <dbReference type="NCBI Taxonomy" id="1510460"/>
    <lineage>
        <taxon>Bacteria</taxon>
        <taxon>Pseudomonadati</taxon>
        <taxon>Pseudomonadota</taxon>
        <taxon>Alphaproteobacteria</taxon>
        <taxon>Rhodobacterales</taxon>
        <taxon>Paracoccaceae</taxon>
        <taxon>Ascidiaceihabitans</taxon>
    </lineage>
</organism>